<dbReference type="PRINTS" id="PR00007">
    <property type="entry name" value="COMPLEMNTC1Q"/>
</dbReference>
<protein>
    <recommendedName>
        <fullName evidence="6">C1q domain-containing protein</fullName>
    </recommendedName>
</protein>
<comment type="subcellular location">
    <subcellularLocation>
        <location evidence="1">Secreted</location>
    </subcellularLocation>
</comment>
<keyword evidence="8" id="KW-1185">Reference proteome</keyword>
<dbReference type="Pfam" id="PF00386">
    <property type="entry name" value="C1q"/>
    <property type="match status" value="1"/>
</dbReference>
<dbReference type="PANTHER" id="PTHR22923">
    <property type="entry name" value="CEREBELLIN-RELATED"/>
    <property type="match status" value="1"/>
</dbReference>
<dbReference type="InterPro" id="IPR008983">
    <property type="entry name" value="Tumour_necrosis_fac-like_dom"/>
</dbReference>
<evidence type="ECO:0000259" key="6">
    <source>
        <dbReference type="PROSITE" id="PS50871"/>
    </source>
</evidence>
<proteinExistence type="predicted"/>
<dbReference type="PROSITE" id="PS50871">
    <property type="entry name" value="C1Q"/>
    <property type="match status" value="1"/>
</dbReference>
<evidence type="ECO:0000313" key="7">
    <source>
        <dbReference type="EnsemblMetazoa" id="G30741.2:cds"/>
    </source>
</evidence>
<dbReference type="Proteomes" id="UP000005408">
    <property type="component" value="Unassembled WGS sequence"/>
</dbReference>
<dbReference type="GO" id="GO:0005576">
    <property type="term" value="C:extracellular region"/>
    <property type="evidence" value="ECO:0007669"/>
    <property type="project" value="UniProtKB-SubCell"/>
</dbReference>
<dbReference type="OrthoDB" id="6149266at2759"/>
<keyword evidence="2" id="KW-0964">Secreted</keyword>
<reference evidence="7" key="1">
    <citation type="submission" date="2022-08" db="UniProtKB">
        <authorList>
            <consortium name="EnsemblMetazoa"/>
        </authorList>
    </citation>
    <scope>IDENTIFICATION</scope>
    <source>
        <strain evidence="7">05x7-T-G4-1.051#20</strain>
    </source>
</reference>
<dbReference type="SMART" id="SM00110">
    <property type="entry name" value="C1Q"/>
    <property type="match status" value="1"/>
</dbReference>
<accession>A0A8W8M1B3</accession>
<evidence type="ECO:0000256" key="2">
    <source>
        <dbReference type="ARBA" id="ARBA00022525"/>
    </source>
</evidence>
<dbReference type="PANTHER" id="PTHR22923:SF116">
    <property type="entry name" value="C1Q DOMAIN-CONTAINING PROTEIN"/>
    <property type="match status" value="1"/>
</dbReference>
<dbReference type="InterPro" id="IPR050822">
    <property type="entry name" value="Cerebellin_Synaptic_Org"/>
</dbReference>
<evidence type="ECO:0000313" key="8">
    <source>
        <dbReference type="Proteomes" id="UP000005408"/>
    </source>
</evidence>
<name>A0A8W8M1B3_MAGGI</name>
<sequence>MSSTYISTVFLFCVALNSFSAAENNAHEEISREEFEQMKNGMKMLLEKVQIQETRIMDLEMEIEVLKNGDKEKNRRTVTESRRQEREVKQKKVRIVPAPSESVIAFYAYMSTTESNPSTHHTIIYDHAVTNIGNGYNRHSGTFTAPIDGVYVFSWTIFMSAHGQYMSIEFMLNSQPVGASIVQGTNDYSSVTGTAILSMQKNDIVFTRTHATYVPHGSIRGDNLMRTAFTGWCLSCH</sequence>
<dbReference type="InterPro" id="IPR001073">
    <property type="entry name" value="C1q_dom"/>
</dbReference>
<organism evidence="7 8">
    <name type="scientific">Magallana gigas</name>
    <name type="common">Pacific oyster</name>
    <name type="synonym">Crassostrea gigas</name>
    <dbReference type="NCBI Taxonomy" id="29159"/>
    <lineage>
        <taxon>Eukaryota</taxon>
        <taxon>Metazoa</taxon>
        <taxon>Spiralia</taxon>
        <taxon>Lophotrochozoa</taxon>
        <taxon>Mollusca</taxon>
        <taxon>Bivalvia</taxon>
        <taxon>Autobranchia</taxon>
        <taxon>Pteriomorphia</taxon>
        <taxon>Ostreida</taxon>
        <taxon>Ostreoidea</taxon>
        <taxon>Ostreidae</taxon>
        <taxon>Magallana</taxon>
    </lineage>
</organism>
<evidence type="ECO:0000256" key="5">
    <source>
        <dbReference type="SAM" id="SignalP"/>
    </source>
</evidence>
<dbReference type="Gene3D" id="2.60.120.40">
    <property type="match status" value="1"/>
</dbReference>
<keyword evidence="3 5" id="KW-0732">Signal</keyword>
<evidence type="ECO:0000256" key="3">
    <source>
        <dbReference type="ARBA" id="ARBA00022729"/>
    </source>
</evidence>
<dbReference type="SUPFAM" id="SSF49842">
    <property type="entry name" value="TNF-like"/>
    <property type="match status" value="1"/>
</dbReference>
<feature type="signal peptide" evidence="5">
    <location>
        <begin position="1"/>
        <end position="22"/>
    </location>
</feature>
<evidence type="ECO:0000256" key="1">
    <source>
        <dbReference type="ARBA" id="ARBA00004613"/>
    </source>
</evidence>
<keyword evidence="4" id="KW-0175">Coiled coil</keyword>
<dbReference type="AlphaFoldDB" id="A0A8W8M1B3"/>
<feature type="coiled-coil region" evidence="4">
    <location>
        <begin position="42"/>
        <end position="69"/>
    </location>
</feature>
<evidence type="ECO:0000256" key="4">
    <source>
        <dbReference type="SAM" id="Coils"/>
    </source>
</evidence>
<feature type="domain" description="C1q" evidence="6">
    <location>
        <begin position="99"/>
        <end position="237"/>
    </location>
</feature>
<feature type="chain" id="PRO_5036457056" description="C1q domain-containing protein" evidence="5">
    <location>
        <begin position="23"/>
        <end position="237"/>
    </location>
</feature>
<dbReference type="EnsemblMetazoa" id="G30741.2">
    <property type="protein sequence ID" value="G30741.2:cds"/>
    <property type="gene ID" value="G30741"/>
</dbReference>